<dbReference type="InterPro" id="IPR003018">
    <property type="entry name" value="GAF"/>
</dbReference>
<name>A0ABX8EH33_9ACTN</name>
<dbReference type="PROSITE" id="PS50921">
    <property type="entry name" value="ANTAR"/>
    <property type="match status" value="1"/>
</dbReference>
<evidence type="ECO:0000313" key="3">
    <source>
        <dbReference type="EMBL" id="QVT78377.1"/>
    </source>
</evidence>
<gene>
    <name evidence="3" type="primary">norR_1</name>
    <name evidence="3" type="ORF">ENKNEFLB_00754</name>
</gene>
<evidence type="ECO:0000313" key="4">
    <source>
        <dbReference type="Proteomes" id="UP000679307"/>
    </source>
</evidence>
<dbReference type="Pfam" id="PF13185">
    <property type="entry name" value="GAF_2"/>
    <property type="match status" value="1"/>
</dbReference>
<proteinExistence type="predicted"/>
<dbReference type="Proteomes" id="UP000679307">
    <property type="component" value="Chromosome"/>
</dbReference>
<evidence type="ECO:0000259" key="2">
    <source>
        <dbReference type="PROSITE" id="PS50921"/>
    </source>
</evidence>
<feature type="compositionally biased region" description="Pro residues" evidence="1">
    <location>
        <begin position="1"/>
        <end position="16"/>
    </location>
</feature>
<dbReference type="Pfam" id="PF03861">
    <property type="entry name" value="ANTAR"/>
    <property type="match status" value="1"/>
</dbReference>
<dbReference type="PIRSF" id="PIRSF036625">
    <property type="entry name" value="GAF_ANTAR"/>
    <property type="match status" value="1"/>
</dbReference>
<evidence type="ECO:0000256" key="1">
    <source>
        <dbReference type="SAM" id="MobiDB-lite"/>
    </source>
</evidence>
<organism evidence="3 4">
    <name type="scientific">Nocardioides aquaticus</name>
    <dbReference type="NCBI Taxonomy" id="160826"/>
    <lineage>
        <taxon>Bacteria</taxon>
        <taxon>Bacillati</taxon>
        <taxon>Actinomycetota</taxon>
        <taxon>Actinomycetes</taxon>
        <taxon>Propionibacteriales</taxon>
        <taxon>Nocardioidaceae</taxon>
        <taxon>Nocardioides</taxon>
    </lineage>
</organism>
<accession>A0ABX8EH33</accession>
<dbReference type="SMART" id="SM00065">
    <property type="entry name" value="GAF"/>
    <property type="match status" value="1"/>
</dbReference>
<dbReference type="EMBL" id="CP075371">
    <property type="protein sequence ID" value="QVT78377.1"/>
    <property type="molecule type" value="Genomic_DNA"/>
</dbReference>
<protein>
    <submittedName>
        <fullName evidence="3">Anaerobic nitric oxide reductase transcription regulator NorR</fullName>
    </submittedName>
</protein>
<dbReference type="SMART" id="SM01012">
    <property type="entry name" value="ANTAR"/>
    <property type="match status" value="1"/>
</dbReference>
<dbReference type="InterPro" id="IPR005561">
    <property type="entry name" value="ANTAR"/>
</dbReference>
<feature type="domain" description="ANTAR" evidence="2">
    <location>
        <begin position="183"/>
        <end position="244"/>
    </location>
</feature>
<sequence>MDDAPPGPWRRAPPSPSGTWERGWMTESALAESLVTAARALQRETGSQDTLDRVAQLAVQMVDGCRHAGISLNRRGVITSPATSDPVVQRVDELQYEFDQGPCLDAIRQHEWVHSADLAHDPRWPVWGPRTVEETGIRSMMAFRLFAHHDVVGALNLYSTEPGSFDEHDRDTGAALAAHAALAVVSSQKIENLEIALDSRTVIGQAVGIVMERFDLEPDRAFAVLSRLSQDLNRKVRDVAQELVVTRTMPGG</sequence>
<keyword evidence="4" id="KW-1185">Reference proteome</keyword>
<dbReference type="InterPro" id="IPR012074">
    <property type="entry name" value="GAF_ANTAR"/>
</dbReference>
<feature type="region of interest" description="Disordered" evidence="1">
    <location>
        <begin position="1"/>
        <end position="22"/>
    </location>
</feature>
<reference evidence="3 4" key="1">
    <citation type="submission" date="2021-05" db="EMBL/GenBank/DDBJ databases">
        <title>Complete genome of Nocardioides aquaticus KCTC 9944T isolated from meromictic and hypersaline Ekho Lake, Antarctica.</title>
        <authorList>
            <person name="Hwang K."/>
            <person name="Kim K.M."/>
            <person name="Choe H."/>
        </authorList>
    </citation>
    <scope>NUCLEOTIDE SEQUENCE [LARGE SCALE GENOMIC DNA]</scope>
    <source>
        <strain evidence="3 4">KCTC 9944</strain>
    </source>
</reference>